<evidence type="ECO:0000313" key="2">
    <source>
        <dbReference type="Proteomes" id="UP001458880"/>
    </source>
</evidence>
<dbReference type="AlphaFoldDB" id="A0AAW1JGX9"/>
<comment type="caution">
    <text evidence="1">The sequence shown here is derived from an EMBL/GenBank/DDBJ whole genome shotgun (WGS) entry which is preliminary data.</text>
</comment>
<keyword evidence="2" id="KW-1185">Reference proteome</keyword>
<evidence type="ECO:0000313" key="1">
    <source>
        <dbReference type="EMBL" id="KAK9703263.1"/>
    </source>
</evidence>
<organism evidence="1 2">
    <name type="scientific">Popillia japonica</name>
    <name type="common">Japanese beetle</name>
    <dbReference type="NCBI Taxonomy" id="7064"/>
    <lineage>
        <taxon>Eukaryota</taxon>
        <taxon>Metazoa</taxon>
        <taxon>Ecdysozoa</taxon>
        <taxon>Arthropoda</taxon>
        <taxon>Hexapoda</taxon>
        <taxon>Insecta</taxon>
        <taxon>Pterygota</taxon>
        <taxon>Neoptera</taxon>
        <taxon>Endopterygota</taxon>
        <taxon>Coleoptera</taxon>
        <taxon>Polyphaga</taxon>
        <taxon>Scarabaeiformia</taxon>
        <taxon>Scarabaeidae</taxon>
        <taxon>Rutelinae</taxon>
        <taxon>Popillia</taxon>
    </lineage>
</organism>
<protein>
    <submittedName>
        <fullName evidence="1">Uncharacterized protein</fullName>
    </submittedName>
</protein>
<sequence length="111" mass="12871">MILIIIAVPNKFRVNQEKVKTNLNKKPSCLRVKDSETLLLQIFLFLLGIRISIYQSKKCDGILIEKYEERNSNSRKFRNKPSSKQASDEDATLIVTLPTPRLDCFTERYGH</sequence>
<reference evidence="1 2" key="1">
    <citation type="journal article" date="2024" name="BMC Genomics">
        <title>De novo assembly and annotation of Popillia japonica's genome with initial clues to its potential as an invasive pest.</title>
        <authorList>
            <person name="Cucini C."/>
            <person name="Boschi S."/>
            <person name="Funari R."/>
            <person name="Cardaioli E."/>
            <person name="Iannotti N."/>
            <person name="Marturano G."/>
            <person name="Paoli F."/>
            <person name="Bruttini M."/>
            <person name="Carapelli A."/>
            <person name="Frati F."/>
            <person name="Nardi F."/>
        </authorList>
    </citation>
    <scope>NUCLEOTIDE SEQUENCE [LARGE SCALE GENOMIC DNA]</scope>
    <source>
        <strain evidence="1">DMR45628</strain>
    </source>
</reference>
<proteinExistence type="predicted"/>
<dbReference type="EMBL" id="JASPKY010000373">
    <property type="protein sequence ID" value="KAK9703263.1"/>
    <property type="molecule type" value="Genomic_DNA"/>
</dbReference>
<gene>
    <name evidence="1" type="ORF">QE152_g29448</name>
</gene>
<name>A0AAW1JGX9_POPJA</name>
<accession>A0AAW1JGX9</accession>
<dbReference type="Proteomes" id="UP001458880">
    <property type="component" value="Unassembled WGS sequence"/>
</dbReference>